<evidence type="ECO:0000313" key="21">
    <source>
        <dbReference type="EMBL" id="SSW97497.1"/>
    </source>
</evidence>
<dbReference type="InterPro" id="IPR003952">
    <property type="entry name" value="FRD_SDH_FAD_BS"/>
</dbReference>
<evidence type="ECO:0000256" key="18">
    <source>
        <dbReference type="RuleBase" id="RU362051"/>
    </source>
</evidence>
<dbReference type="InterPro" id="IPR014006">
    <property type="entry name" value="Succ_Dhase_FrdA_Gneg"/>
</dbReference>
<dbReference type="PANTHER" id="PTHR11632:SF51">
    <property type="entry name" value="SUCCINATE DEHYDROGENASE [UBIQUINONE] FLAVOPROTEIN SUBUNIT, MITOCHONDRIAL"/>
    <property type="match status" value="1"/>
</dbReference>
<proteinExistence type="inferred from homology"/>
<dbReference type="OMA" id="PTGIWRM"/>
<evidence type="ECO:0000256" key="6">
    <source>
        <dbReference type="ARBA" id="ARBA00022630"/>
    </source>
</evidence>
<dbReference type="SUPFAM" id="SSF51905">
    <property type="entry name" value="FAD/NAD(P)-binding domain"/>
    <property type="match status" value="1"/>
</dbReference>
<name>A0A336LMK4_CULSO</name>
<keyword evidence="7" id="KW-0999">Mitochondrion inner membrane</keyword>
<dbReference type="NCBIfam" id="TIGR01816">
    <property type="entry name" value="sdhA_forward"/>
    <property type="match status" value="1"/>
</dbReference>
<evidence type="ECO:0000256" key="2">
    <source>
        <dbReference type="ARBA" id="ARBA00004788"/>
    </source>
</evidence>
<keyword evidence="8 16" id="KW-0274">FAD</keyword>
<dbReference type="FunFam" id="4.10.80.40:FF:000004">
    <property type="entry name" value="Succinate dehydrogenase [ubiquinone] flavoprotein subunit, mitochondrial"/>
    <property type="match status" value="1"/>
</dbReference>
<dbReference type="InterPro" id="IPR003953">
    <property type="entry name" value="FAD-dep_OxRdtase_2_FAD-bd"/>
</dbReference>
<comment type="subcellular location">
    <subcellularLocation>
        <location evidence="1 18">Mitochondrion inner membrane</location>
        <topology evidence="1 18">Peripheral membrane protein</topology>
        <orientation evidence="1 18">Matrix side</orientation>
    </subcellularLocation>
</comment>
<evidence type="ECO:0000256" key="5">
    <source>
        <dbReference type="ARBA" id="ARBA00022532"/>
    </source>
</evidence>
<dbReference type="GO" id="GO:0006121">
    <property type="term" value="P:mitochondrial electron transport, succinate to ubiquinone"/>
    <property type="evidence" value="ECO:0007669"/>
    <property type="project" value="TreeGrafter"/>
</dbReference>
<dbReference type="InterPro" id="IPR030664">
    <property type="entry name" value="SdhA/FrdA/AprA"/>
</dbReference>
<dbReference type="GO" id="GO:0045273">
    <property type="term" value="C:respiratory chain complex II (succinate dehydrogenase)"/>
    <property type="evidence" value="ECO:0007669"/>
    <property type="project" value="UniProtKB-ARBA"/>
</dbReference>
<dbReference type="EMBL" id="UFQT01000020">
    <property type="protein sequence ID" value="SSX17883.1"/>
    <property type="molecule type" value="Genomic_DNA"/>
</dbReference>
<accession>A0A336LMK4</accession>
<feature type="modified residue" description="Tele-8alpha-FAD histidine" evidence="17">
    <location>
        <position position="94"/>
    </location>
</feature>
<comment type="catalytic activity">
    <reaction evidence="18">
        <text>a quinone + succinate = fumarate + a quinol</text>
        <dbReference type="Rhea" id="RHEA:40523"/>
        <dbReference type="ChEBI" id="CHEBI:24646"/>
        <dbReference type="ChEBI" id="CHEBI:29806"/>
        <dbReference type="ChEBI" id="CHEBI:30031"/>
        <dbReference type="ChEBI" id="CHEBI:132124"/>
        <dbReference type="EC" id="1.3.5.1"/>
    </reaction>
</comment>
<keyword evidence="5 18" id="KW-0816">Tricarboxylic acid cycle</keyword>
<keyword evidence="9 18" id="KW-0809">Transit peptide</keyword>
<dbReference type="Gene3D" id="4.10.80.40">
    <property type="entry name" value="succinate dehydrogenase protein domain"/>
    <property type="match status" value="1"/>
</dbReference>
<reference evidence="22" key="2">
    <citation type="submission" date="2018-07" db="EMBL/GenBank/DDBJ databases">
        <authorList>
            <person name="Quirk P.G."/>
            <person name="Krulwich T.A."/>
        </authorList>
    </citation>
    <scope>NUCLEOTIDE SEQUENCE</scope>
</reference>
<keyword evidence="6 16" id="KW-0285">Flavoprotein</keyword>
<evidence type="ECO:0000256" key="4">
    <source>
        <dbReference type="ARBA" id="ARBA00022448"/>
    </source>
</evidence>
<dbReference type="VEuPathDB" id="VectorBase:CSON005266"/>
<dbReference type="Pfam" id="PF02910">
    <property type="entry name" value="Succ_DH_flav_C"/>
    <property type="match status" value="1"/>
</dbReference>
<evidence type="ECO:0000256" key="8">
    <source>
        <dbReference type="ARBA" id="ARBA00022827"/>
    </source>
</evidence>
<dbReference type="GO" id="GO:0005743">
    <property type="term" value="C:mitochondrial inner membrane"/>
    <property type="evidence" value="ECO:0007669"/>
    <property type="project" value="UniProtKB-SubCell"/>
</dbReference>
<evidence type="ECO:0000259" key="19">
    <source>
        <dbReference type="Pfam" id="PF00890"/>
    </source>
</evidence>
<evidence type="ECO:0000256" key="13">
    <source>
        <dbReference type="ARBA" id="ARBA00023136"/>
    </source>
</evidence>
<evidence type="ECO:0000313" key="22">
    <source>
        <dbReference type="EMBL" id="SSX17883.1"/>
    </source>
</evidence>
<keyword evidence="11 18" id="KW-0560">Oxidoreductase</keyword>
<dbReference type="PIRSF" id="PIRSF000171">
    <property type="entry name" value="SDHA_APRA_LASPO"/>
    <property type="match status" value="1"/>
</dbReference>
<evidence type="ECO:0000256" key="1">
    <source>
        <dbReference type="ARBA" id="ARBA00004443"/>
    </source>
</evidence>
<dbReference type="EC" id="1.3.5.1" evidence="18"/>
<feature type="binding site" evidence="15">
    <location>
        <position position="291"/>
    </location>
    <ligand>
        <name>substrate</name>
    </ligand>
</feature>
<evidence type="ECO:0000259" key="20">
    <source>
        <dbReference type="Pfam" id="PF02910"/>
    </source>
</evidence>
<protein>
    <recommendedName>
        <fullName evidence="18">Succinate dehydrogenase [ubiquinone] flavoprotein subunit, mitochondrial</fullName>
        <ecNumber evidence="18">1.3.5.1</ecNumber>
    </recommendedName>
</protein>
<gene>
    <name evidence="22" type="primary">CSON005266</name>
</gene>
<sequence length="659" mass="72344">MSGLIRLPSLLAKNTAATLKCLAAVPSRNLHFTVGQNNAKVNSDAISREYPVVDHTYDAVVVGAGGAGLRAAFGLVEKGFKTAVITKLFPTRSHTVAAQGGINAALGNMEKDDWKWHMYDTVKGSDWLGDQDAIHYMTREAPKAVIELENYGMPFSRTPEGKIYQRAFGGQSYNYGKGGQAHRCCCVADRTGHSMLHTLYGQSLSYDCNYFVEYFALDLLMNNGECVGVIAMNLEDGSIHRFRAKSTILATGGYGRAYFSCTSAHTCTGDGTAMVARAGLPNEDLEFVQFHPTGIYGAGCLMTEGCRGEGGYLINSQGERFMERYAPVAKDLASRDVVSRSMTIEIREGRGCGPEKDHVYLQLHHLPPEQLHQRLPGISETAMIFAGVDVTREPIPVIPTVHYNMGGVPTNYKGEVLTIDKSGKDQIVPGLYACGEAACTSVHGANRLGANSLLDLVVFGRACALNIAEKHKPGEKVPDLKSNAGEATVANLDAVRFANGAIPTADLRLKMQKTMQTHAAVFRDASTLQEGVKKMDQIYQQIKDVKVSDNSLVWNSDLIETLELQNLLLCANMTIVAAENRKESRGAHAREDFKDRIDEFDYSKPLKDQKKRPITEHWRKHTLIWINPDNGKVTLDYRPVIDETLSEECATVPPAIRSY</sequence>
<evidence type="ECO:0000256" key="7">
    <source>
        <dbReference type="ARBA" id="ARBA00022792"/>
    </source>
</evidence>
<dbReference type="PROSITE" id="PS00504">
    <property type="entry name" value="FRD_SDH_FAD_BINDING"/>
    <property type="match status" value="1"/>
</dbReference>
<dbReference type="UniPathway" id="UPA00223">
    <property type="reaction ID" value="UER01006"/>
</dbReference>
<evidence type="ECO:0000256" key="16">
    <source>
        <dbReference type="PIRSR" id="PIRSR611281-3"/>
    </source>
</evidence>
<evidence type="ECO:0000256" key="3">
    <source>
        <dbReference type="ARBA" id="ARBA00008040"/>
    </source>
</evidence>
<dbReference type="Gene3D" id="3.50.50.60">
    <property type="entry name" value="FAD/NAD(P)-binding domain"/>
    <property type="match status" value="1"/>
</dbReference>
<dbReference type="GO" id="GO:0009055">
    <property type="term" value="F:electron transfer activity"/>
    <property type="evidence" value="ECO:0007669"/>
    <property type="project" value="TreeGrafter"/>
</dbReference>
<feature type="binding site" evidence="15">
    <location>
        <position position="447"/>
    </location>
    <ligand>
        <name>substrate</name>
    </ligand>
</feature>
<dbReference type="EMBL" id="UFQS01000020">
    <property type="protein sequence ID" value="SSW97497.1"/>
    <property type="molecule type" value="Genomic_DNA"/>
</dbReference>
<dbReference type="GO" id="GO:0008177">
    <property type="term" value="F:succinate dehydrogenase (quinone) activity"/>
    <property type="evidence" value="ECO:0007669"/>
    <property type="project" value="UniProtKB-EC"/>
</dbReference>
<comment type="function">
    <text evidence="18">Flavoprotein (FP) subunit of succinate dehydrogenase (SDH) that is involved in complex II of the mitochondrial electron transport chain and is responsible for transferring electrons from succinate to ubiquinone (coenzyme Q).</text>
</comment>
<feature type="domain" description="FAD-dependent oxidoreductase 2 FAD-binding" evidence="19">
    <location>
        <begin position="58"/>
        <end position="453"/>
    </location>
</feature>
<dbReference type="Gene3D" id="1.20.58.100">
    <property type="entry name" value="Fumarate reductase/succinate dehydrogenase flavoprotein-like, C-terminal domain"/>
    <property type="match status" value="1"/>
</dbReference>
<keyword evidence="12" id="KW-0496">Mitochondrion</keyword>
<evidence type="ECO:0000256" key="15">
    <source>
        <dbReference type="PIRSR" id="PIRSR611281-2"/>
    </source>
</evidence>
<dbReference type="NCBIfam" id="TIGR01812">
    <property type="entry name" value="sdhA_frdA_Gneg"/>
    <property type="match status" value="1"/>
</dbReference>
<dbReference type="SUPFAM" id="SSF46977">
    <property type="entry name" value="Succinate dehydrogenase/fumarate reductase flavoprotein C-terminal domain"/>
    <property type="match status" value="1"/>
</dbReference>
<feature type="binding site" evidence="15">
    <location>
        <position position="303"/>
    </location>
    <ligand>
        <name>substrate</name>
    </ligand>
</feature>
<comment type="cofactor">
    <cofactor evidence="16">
        <name>FAD</name>
        <dbReference type="ChEBI" id="CHEBI:57692"/>
    </cofactor>
    <text evidence="16">Flavinylated by SdhE, about 5% flavinylation occurs in the absence of SdhE.</text>
</comment>
<dbReference type="SUPFAM" id="SSF56425">
    <property type="entry name" value="Succinate dehydrogenase/fumarate reductase flavoprotein, catalytic domain"/>
    <property type="match status" value="1"/>
</dbReference>
<feature type="binding site" evidence="16">
    <location>
        <begin position="86"/>
        <end position="101"/>
    </location>
    <ligand>
        <name>FAD</name>
        <dbReference type="ChEBI" id="CHEBI:57692"/>
    </ligand>
</feature>
<reference evidence="21" key="1">
    <citation type="submission" date="2018-04" db="EMBL/GenBank/DDBJ databases">
        <authorList>
            <person name="Go L.Y."/>
            <person name="Mitchell J.A."/>
        </authorList>
    </citation>
    <scope>NUCLEOTIDE SEQUENCE</scope>
    <source>
        <tissue evidence="21">Whole organism</tissue>
    </source>
</reference>
<feature type="binding site" evidence="16">
    <location>
        <begin position="63"/>
        <end position="68"/>
    </location>
    <ligand>
        <name>FAD</name>
        <dbReference type="ChEBI" id="CHEBI:57692"/>
    </ligand>
</feature>
<feature type="active site" description="Proton acceptor" evidence="14">
    <location>
        <position position="335"/>
    </location>
</feature>
<dbReference type="InterPro" id="IPR036188">
    <property type="entry name" value="FAD/NAD-bd_sf"/>
</dbReference>
<dbReference type="FunFam" id="3.90.700.10:FF:000001">
    <property type="entry name" value="Mitochondrial succinate dehydrogenase flavoprotein subunit"/>
    <property type="match status" value="1"/>
</dbReference>
<evidence type="ECO:0000256" key="9">
    <source>
        <dbReference type="ARBA" id="ARBA00022946"/>
    </source>
</evidence>
<dbReference type="Pfam" id="PF00890">
    <property type="entry name" value="FAD_binding_2"/>
    <property type="match status" value="1"/>
</dbReference>
<comment type="similarity">
    <text evidence="3 18">Belongs to the FAD-dependent oxidoreductase 2 family. FRD/SDH subfamily.</text>
</comment>
<keyword evidence="10 18" id="KW-0249">Electron transport</keyword>
<feature type="binding site" evidence="16">
    <location>
        <begin position="452"/>
        <end position="453"/>
    </location>
    <ligand>
        <name>FAD</name>
        <dbReference type="ChEBI" id="CHEBI:57692"/>
    </ligand>
</feature>
<dbReference type="GO" id="GO:0050660">
    <property type="term" value="F:flavin adenine dinucleotide binding"/>
    <property type="evidence" value="ECO:0007669"/>
    <property type="project" value="InterPro"/>
</dbReference>
<dbReference type="InterPro" id="IPR015939">
    <property type="entry name" value="Fum_Rdtase/Succ_DH_flav-like_C"/>
</dbReference>
<dbReference type="FunFam" id="3.50.50.60:FF:000482">
    <property type="entry name" value="Succinate dehydrogenase complex, subunit A, flavoprotein (Fp)"/>
    <property type="match status" value="1"/>
</dbReference>
<feature type="binding site" evidence="15">
    <location>
        <position position="402"/>
    </location>
    <ligand>
        <name>substrate</name>
    </ligand>
</feature>
<evidence type="ECO:0000256" key="12">
    <source>
        <dbReference type="ARBA" id="ARBA00023128"/>
    </source>
</evidence>
<organism evidence="22">
    <name type="scientific">Culicoides sonorensis</name>
    <name type="common">Biting midge</name>
    <dbReference type="NCBI Taxonomy" id="179676"/>
    <lineage>
        <taxon>Eukaryota</taxon>
        <taxon>Metazoa</taxon>
        <taxon>Ecdysozoa</taxon>
        <taxon>Arthropoda</taxon>
        <taxon>Hexapoda</taxon>
        <taxon>Insecta</taxon>
        <taxon>Pterygota</taxon>
        <taxon>Neoptera</taxon>
        <taxon>Endopterygota</taxon>
        <taxon>Diptera</taxon>
        <taxon>Nematocera</taxon>
        <taxon>Chironomoidea</taxon>
        <taxon>Ceratopogonidae</taxon>
        <taxon>Ceratopogoninae</taxon>
        <taxon>Culicoides</taxon>
        <taxon>Monoculicoides</taxon>
    </lineage>
</organism>
<dbReference type="AlphaFoldDB" id="A0A336LMK4"/>
<keyword evidence="13 18" id="KW-0472">Membrane</keyword>
<feature type="domain" description="Fumarate reductase/succinate dehydrogenase flavoprotein-like C-terminal" evidence="20">
    <location>
        <begin position="508"/>
        <end position="659"/>
    </location>
</feature>
<keyword evidence="4 18" id="KW-0813">Transport</keyword>
<dbReference type="InterPro" id="IPR037099">
    <property type="entry name" value="Fum_R/Succ_DH_flav-like_C_sf"/>
</dbReference>
<dbReference type="InterPro" id="IPR027477">
    <property type="entry name" value="Succ_DH/fumarate_Rdtase_cat_sf"/>
</dbReference>
<feature type="binding site" evidence="16">
    <location>
        <position position="436"/>
    </location>
    <ligand>
        <name>FAD</name>
        <dbReference type="ChEBI" id="CHEBI:57692"/>
    </ligand>
</feature>
<evidence type="ECO:0000256" key="14">
    <source>
        <dbReference type="PIRSR" id="PIRSR000171-1"/>
    </source>
</evidence>
<dbReference type="FunFam" id="3.50.50.60:FF:001062">
    <property type="entry name" value="Succinate dehydrogenase complex, subunit A, flavoprotein (Fp)"/>
    <property type="match status" value="1"/>
</dbReference>
<dbReference type="Gene3D" id="3.90.700.10">
    <property type="entry name" value="Succinate dehydrogenase/fumarate reductase flavoprotein, catalytic domain"/>
    <property type="match status" value="1"/>
</dbReference>
<feature type="binding site" evidence="16">
    <location>
        <position position="270"/>
    </location>
    <ligand>
        <name>FAD</name>
        <dbReference type="ChEBI" id="CHEBI:57692"/>
    </ligand>
</feature>
<evidence type="ECO:0000256" key="10">
    <source>
        <dbReference type="ARBA" id="ARBA00022982"/>
    </source>
</evidence>
<dbReference type="PANTHER" id="PTHR11632">
    <property type="entry name" value="SUCCINATE DEHYDROGENASE 2 FLAVOPROTEIN SUBUNIT"/>
    <property type="match status" value="1"/>
</dbReference>
<evidence type="ECO:0000256" key="17">
    <source>
        <dbReference type="PIRSR" id="PIRSR611281-4"/>
    </source>
</evidence>
<dbReference type="GO" id="GO:0006099">
    <property type="term" value="P:tricarboxylic acid cycle"/>
    <property type="evidence" value="ECO:0007669"/>
    <property type="project" value="UniProtKB-UniPathway"/>
</dbReference>
<comment type="pathway">
    <text evidence="2 18">Carbohydrate metabolism; tricarboxylic acid cycle; fumarate from succinate (eukaryal route): step 1/1.</text>
</comment>
<evidence type="ECO:0000256" key="11">
    <source>
        <dbReference type="ARBA" id="ARBA00023002"/>
    </source>
</evidence>
<dbReference type="InterPro" id="IPR011281">
    <property type="entry name" value="Succ_DH_flav_su_fwd"/>
</dbReference>
<dbReference type="FunFam" id="1.20.58.100:FF:000001">
    <property type="entry name" value="Succinate dehydrogenase flavoprotein subunit (SdhA)"/>
    <property type="match status" value="1"/>
</dbReference>